<evidence type="ECO:0000313" key="3">
    <source>
        <dbReference type="EnsemblPlants" id="Pp3c14_10360V3.1"/>
    </source>
</evidence>
<keyword evidence="4" id="KW-1185">Reference proteome</keyword>
<evidence type="ECO:0000256" key="1">
    <source>
        <dbReference type="SAM" id="SignalP"/>
    </source>
</evidence>
<reference evidence="3" key="3">
    <citation type="submission" date="2020-12" db="UniProtKB">
        <authorList>
            <consortium name="EnsemblPlants"/>
        </authorList>
    </citation>
    <scope>IDENTIFICATION</scope>
</reference>
<keyword evidence="1" id="KW-0732">Signal</keyword>
<protein>
    <submittedName>
        <fullName evidence="2 3">Uncharacterized protein</fullName>
    </submittedName>
</protein>
<dbReference type="Proteomes" id="UP000006727">
    <property type="component" value="Chromosome 14"/>
</dbReference>
<dbReference type="Gramene" id="Pp3c14_10360V3.2">
    <property type="protein sequence ID" value="Pp3c14_10360V3.2"/>
    <property type="gene ID" value="Pp3c14_10360"/>
</dbReference>
<accession>A0A2K1JH77</accession>
<name>A0A2K1JH77_PHYPA</name>
<proteinExistence type="predicted"/>
<dbReference type="AlphaFoldDB" id="A0A2K1JH77"/>
<dbReference type="Gramene" id="Pp3c14_10360V3.1">
    <property type="protein sequence ID" value="Pp3c14_10360V3.1"/>
    <property type="gene ID" value="Pp3c14_10360"/>
</dbReference>
<dbReference type="EMBL" id="ABEU02000014">
    <property type="protein sequence ID" value="PNR40907.1"/>
    <property type="molecule type" value="Genomic_DNA"/>
</dbReference>
<dbReference type="EnsemblPlants" id="Pp3c14_10360V3.1">
    <property type="protein sequence ID" value="Pp3c14_10360V3.1"/>
    <property type="gene ID" value="Pp3c14_10360"/>
</dbReference>
<gene>
    <name evidence="2" type="ORF">PHYPA_018310</name>
</gene>
<evidence type="ECO:0000313" key="2">
    <source>
        <dbReference type="EMBL" id="PNR40907.1"/>
    </source>
</evidence>
<feature type="signal peptide" evidence="1">
    <location>
        <begin position="1"/>
        <end position="20"/>
    </location>
</feature>
<sequence length="47" mass="5217">MGASWIRGLHCCAHWTKLLAVGMVPIRLGAVDPGLTQFPKALIWWSK</sequence>
<dbReference type="InParanoid" id="A0A2K1JH77"/>
<reference evidence="2 4" key="2">
    <citation type="journal article" date="2018" name="Plant J.">
        <title>The Physcomitrella patens chromosome-scale assembly reveals moss genome structure and evolution.</title>
        <authorList>
            <person name="Lang D."/>
            <person name="Ullrich K.K."/>
            <person name="Murat F."/>
            <person name="Fuchs J."/>
            <person name="Jenkins J."/>
            <person name="Haas F.B."/>
            <person name="Piednoel M."/>
            <person name="Gundlach H."/>
            <person name="Van Bel M."/>
            <person name="Meyberg R."/>
            <person name="Vives C."/>
            <person name="Morata J."/>
            <person name="Symeonidi A."/>
            <person name="Hiss M."/>
            <person name="Muchero W."/>
            <person name="Kamisugi Y."/>
            <person name="Saleh O."/>
            <person name="Blanc G."/>
            <person name="Decker E.L."/>
            <person name="van Gessel N."/>
            <person name="Grimwood J."/>
            <person name="Hayes R.D."/>
            <person name="Graham S.W."/>
            <person name="Gunter L.E."/>
            <person name="McDaniel S.F."/>
            <person name="Hoernstein S.N.W."/>
            <person name="Larsson A."/>
            <person name="Li F.W."/>
            <person name="Perroud P.F."/>
            <person name="Phillips J."/>
            <person name="Ranjan P."/>
            <person name="Rokshar D.S."/>
            <person name="Rothfels C.J."/>
            <person name="Schneider L."/>
            <person name="Shu S."/>
            <person name="Stevenson D.W."/>
            <person name="Thummler F."/>
            <person name="Tillich M."/>
            <person name="Villarreal Aguilar J.C."/>
            <person name="Widiez T."/>
            <person name="Wong G.K."/>
            <person name="Wymore A."/>
            <person name="Zhang Y."/>
            <person name="Zimmer A.D."/>
            <person name="Quatrano R.S."/>
            <person name="Mayer K.F.X."/>
            <person name="Goodstein D."/>
            <person name="Casacuberta J.M."/>
            <person name="Vandepoele K."/>
            <person name="Reski R."/>
            <person name="Cuming A.C."/>
            <person name="Tuskan G.A."/>
            <person name="Maumus F."/>
            <person name="Salse J."/>
            <person name="Schmutz J."/>
            <person name="Rensing S.A."/>
        </authorList>
    </citation>
    <scope>NUCLEOTIDE SEQUENCE [LARGE SCALE GENOMIC DNA]</scope>
    <source>
        <strain evidence="3 4">cv. Gransden 2004</strain>
    </source>
</reference>
<reference evidence="2 4" key="1">
    <citation type="journal article" date="2008" name="Science">
        <title>The Physcomitrella genome reveals evolutionary insights into the conquest of land by plants.</title>
        <authorList>
            <person name="Rensing S."/>
            <person name="Lang D."/>
            <person name="Zimmer A."/>
            <person name="Terry A."/>
            <person name="Salamov A."/>
            <person name="Shapiro H."/>
            <person name="Nishiyama T."/>
            <person name="Perroud P.-F."/>
            <person name="Lindquist E."/>
            <person name="Kamisugi Y."/>
            <person name="Tanahashi T."/>
            <person name="Sakakibara K."/>
            <person name="Fujita T."/>
            <person name="Oishi K."/>
            <person name="Shin-I T."/>
            <person name="Kuroki Y."/>
            <person name="Toyoda A."/>
            <person name="Suzuki Y."/>
            <person name="Hashimoto A."/>
            <person name="Yamaguchi K."/>
            <person name="Sugano A."/>
            <person name="Kohara Y."/>
            <person name="Fujiyama A."/>
            <person name="Anterola A."/>
            <person name="Aoki S."/>
            <person name="Ashton N."/>
            <person name="Barbazuk W.B."/>
            <person name="Barker E."/>
            <person name="Bennetzen J."/>
            <person name="Bezanilla M."/>
            <person name="Blankenship R."/>
            <person name="Cho S.H."/>
            <person name="Dutcher S."/>
            <person name="Estelle M."/>
            <person name="Fawcett J.A."/>
            <person name="Gundlach H."/>
            <person name="Hanada K."/>
            <person name="Heyl A."/>
            <person name="Hicks K.A."/>
            <person name="Hugh J."/>
            <person name="Lohr M."/>
            <person name="Mayer K."/>
            <person name="Melkozernov A."/>
            <person name="Murata T."/>
            <person name="Nelson D."/>
            <person name="Pils B."/>
            <person name="Prigge M."/>
            <person name="Reiss B."/>
            <person name="Renner T."/>
            <person name="Rombauts S."/>
            <person name="Rushton P."/>
            <person name="Sanderfoot A."/>
            <person name="Schween G."/>
            <person name="Shiu S.-H."/>
            <person name="Stueber K."/>
            <person name="Theodoulou F.L."/>
            <person name="Tu H."/>
            <person name="Van de Peer Y."/>
            <person name="Verrier P.J."/>
            <person name="Waters E."/>
            <person name="Wood A."/>
            <person name="Yang L."/>
            <person name="Cove D."/>
            <person name="Cuming A."/>
            <person name="Hasebe M."/>
            <person name="Lucas S."/>
            <person name="Mishler D.B."/>
            <person name="Reski R."/>
            <person name="Grigoriev I."/>
            <person name="Quatrano R.S."/>
            <person name="Boore J.L."/>
        </authorList>
    </citation>
    <scope>NUCLEOTIDE SEQUENCE [LARGE SCALE GENOMIC DNA]</scope>
    <source>
        <strain evidence="3 4">cv. Gransden 2004</strain>
    </source>
</reference>
<organism evidence="2">
    <name type="scientific">Physcomitrium patens</name>
    <name type="common">Spreading-leaved earth moss</name>
    <name type="synonym">Physcomitrella patens</name>
    <dbReference type="NCBI Taxonomy" id="3218"/>
    <lineage>
        <taxon>Eukaryota</taxon>
        <taxon>Viridiplantae</taxon>
        <taxon>Streptophyta</taxon>
        <taxon>Embryophyta</taxon>
        <taxon>Bryophyta</taxon>
        <taxon>Bryophytina</taxon>
        <taxon>Bryopsida</taxon>
        <taxon>Funariidae</taxon>
        <taxon>Funariales</taxon>
        <taxon>Funariaceae</taxon>
        <taxon>Physcomitrium</taxon>
    </lineage>
</organism>
<dbReference type="EnsemblPlants" id="Pp3c14_10360V3.2">
    <property type="protein sequence ID" value="Pp3c14_10360V3.2"/>
    <property type="gene ID" value="Pp3c14_10360"/>
</dbReference>
<evidence type="ECO:0000313" key="4">
    <source>
        <dbReference type="Proteomes" id="UP000006727"/>
    </source>
</evidence>
<feature type="chain" id="PRO_5033311439" evidence="1">
    <location>
        <begin position="21"/>
        <end position="47"/>
    </location>
</feature>